<keyword evidence="7" id="KW-0560">Oxidoreductase</keyword>
<evidence type="ECO:0000256" key="2">
    <source>
        <dbReference type="ARBA" id="ARBA00001962"/>
    </source>
</evidence>
<dbReference type="GO" id="GO:0019797">
    <property type="term" value="F:procollagen-proline 3-dioxygenase activity"/>
    <property type="evidence" value="ECO:0007669"/>
    <property type="project" value="UniProtKB-EC"/>
</dbReference>
<dbReference type="Gene3D" id="2.60.120.620">
    <property type="entry name" value="q2cbj1_9rhob like domain"/>
    <property type="match status" value="1"/>
</dbReference>
<comment type="cofactor">
    <cofactor evidence="2">
        <name>Fe cation</name>
        <dbReference type="ChEBI" id="CHEBI:24875"/>
    </cofactor>
</comment>
<evidence type="ECO:0000313" key="11">
    <source>
        <dbReference type="Proteomes" id="UP000623129"/>
    </source>
</evidence>
<evidence type="ECO:0000256" key="8">
    <source>
        <dbReference type="ARBA" id="ARBA00023004"/>
    </source>
</evidence>
<reference evidence="10" key="1">
    <citation type="submission" date="2020-01" db="EMBL/GenBank/DDBJ databases">
        <title>Genome sequence of Kobresia littledalei, the first chromosome-level genome in the family Cyperaceae.</title>
        <authorList>
            <person name="Qu G."/>
        </authorList>
    </citation>
    <scope>NUCLEOTIDE SEQUENCE</scope>
    <source>
        <strain evidence="10">C.B.Clarke</strain>
        <tissue evidence="10">Leaf</tissue>
    </source>
</reference>
<dbReference type="GO" id="GO:0032963">
    <property type="term" value="P:collagen metabolic process"/>
    <property type="evidence" value="ECO:0007669"/>
    <property type="project" value="InterPro"/>
</dbReference>
<evidence type="ECO:0000256" key="3">
    <source>
        <dbReference type="ARBA" id="ARBA00012262"/>
    </source>
</evidence>
<dbReference type="OrthoDB" id="427071at2759"/>
<comment type="cofactor">
    <cofactor evidence="1">
        <name>L-ascorbate</name>
        <dbReference type="ChEBI" id="CHEBI:38290"/>
    </cofactor>
</comment>
<dbReference type="Proteomes" id="UP000623129">
    <property type="component" value="Unassembled WGS sequence"/>
</dbReference>
<dbReference type="InterPro" id="IPR005123">
    <property type="entry name" value="Oxoglu/Fe-dep_dioxygenase_dom"/>
</dbReference>
<keyword evidence="5" id="KW-0677">Repeat</keyword>
<dbReference type="EC" id="1.14.11.7" evidence="3"/>
<dbReference type="AlphaFoldDB" id="A0A833R9Y9"/>
<organism evidence="10 11">
    <name type="scientific">Carex littledalei</name>
    <dbReference type="NCBI Taxonomy" id="544730"/>
    <lineage>
        <taxon>Eukaryota</taxon>
        <taxon>Viridiplantae</taxon>
        <taxon>Streptophyta</taxon>
        <taxon>Embryophyta</taxon>
        <taxon>Tracheophyta</taxon>
        <taxon>Spermatophyta</taxon>
        <taxon>Magnoliopsida</taxon>
        <taxon>Liliopsida</taxon>
        <taxon>Poales</taxon>
        <taxon>Cyperaceae</taxon>
        <taxon>Cyperoideae</taxon>
        <taxon>Cariceae</taxon>
        <taxon>Carex</taxon>
        <taxon>Carex subgen. Euthyceras</taxon>
    </lineage>
</organism>
<evidence type="ECO:0000256" key="5">
    <source>
        <dbReference type="ARBA" id="ARBA00022737"/>
    </source>
</evidence>
<evidence type="ECO:0000313" key="10">
    <source>
        <dbReference type="EMBL" id="KAF3332406.1"/>
    </source>
</evidence>
<feature type="domain" description="Fe2OG dioxygenase" evidence="9">
    <location>
        <begin position="79"/>
        <end position="184"/>
    </location>
</feature>
<sequence length="398" mass="45476">MECTGASPAATAHPRRIIPGFLSLDLCKELEFIHRSCATAGYRTGVLSTTLAHLSATGCSHLLVPFVKIREQLKEAVEEAFDCQFELFVEFTALISWCKGASIGWHSDDNKPYLKQRDFTAVCYLNDQGKDFKGGTLRFQDGEPSSIAPVAGDVSIYTADYRNVHCVDEITEGERLTLTLWFTRDSASDEDPKLLNFLSQALERERESPCHPLPASDNMYWFSYDGLGFDLRCARAVQLGYTFYNSACSEEIPEDPFEILSKPLFIGRLDEVFGKEFVNSMHALQVMQFYHWKASEIVKVRGTVDHAKSSKQKFISRNSSYTRLDLPCDVELAESILQCNSRVEMENLFSWDDLALAVENWESYTSELWRQLFAFMPNWLSYQSIYYIDRSEINKNDR</sequence>
<dbReference type="InterPro" id="IPR039575">
    <property type="entry name" value="P3H"/>
</dbReference>
<accession>A0A833R9Y9</accession>
<keyword evidence="11" id="KW-1185">Reference proteome</keyword>
<dbReference type="InterPro" id="IPR044862">
    <property type="entry name" value="Pro_4_hyd_alph_FE2OG_OXY"/>
</dbReference>
<evidence type="ECO:0000256" key="6">
    <source>
        <dbReference type="ARBA" id="ARBA00022964"/>
    </source>
</evidence>
<dbReference type="GO" id="GO:0005506">
    <property type="term" value="F:iron ion binding"/>
    <property type="evidence" value="ECO:0007669"/>
    <property type="project" value="InterPro"/>
</dbReference>
<gene>
    <name evidence="10" type="ORF">FCM35_KLT01983</name>
</gene>
<dbReference type="PANTHER" id="PTHR14049">
    <property type="entry name" value="LEPRECAN 1"/>
    <property type="match status" value="1"/>
</dbReference>
<evidence type="ECO:0000259" key="9">
    <source>
        <dbReference type="PROSITE" id="PS51471"/>
    </source>
</evidence>
<dbReference type="GO" id="GO:0031418">
    <property type="term" value="F:L-ascorbic acid binding"/>
    <property type="evidence" value="ECO:0007669"/>
    <property type="project" value="InterPro"/>
</dbReference>
<dbReference type="SMART" id="SM00702">
    <property type="entry name" value="P4Hc"/>
    <property type="match status" value="1"/>
</dbReference>
<dbReference type="InterPro" id="IPR006620">
    <property type="entry name" value="Pro_4_hyd_alph"/>
</dbReference>
<dbReference type="Pfam" id="PF13640">
    <property type="entry name" value="2OG-FeII_Oxy_3"/>
    <property type="match status" value="1"/>
</dbReference>
<dbReference type="PANTHER" id="PTHR14049:SF9">
    <property type="entry name" value="PROCOLLAGEN-PROLINE 3-DIOXYGENASE"/>
    <property type="match status" value="1"/>
</dbReference>
<evidence type="ECO:0000256" key="1">
    <source>
        <dbReference type="ARBA" id="ARBA00001961"/>
    </source>
</evidence>
<keyword evidence="4" id="KW-0479">Metal-binding</keyword>
<keyword evidence="6" id="KW-0223">Dioxygenase</keyword>
<keyword evidence="8" id="KW-0408">Iron</keyword>
<comment type="caution">
    <text evidence="10">The sequence shown here is derived from an EMBL/GenBank/DDBJ whole genome shotgun (WGS) entry which is preliminary data.</text>
</comment>
<proteinExistence type="predicted"/>
<evidence type="ECO:0000256" key="4">
    <source>
        <dbReference type="ARBA" id="ARBA00022723"/>
    </source>
</evidence>
<dbReference type="PROSITE" id="PS51471">
    <property type="entry name" value="FE2OG_OXY"/>
    <property type="match status" value="1"/>
</dbReference>
<name>A0A833R9Y9_9POAL</name>
<dbReference type="EMBL" id="SWLB01000011">
    <property type="protein sequence ID" value="KAF3332406.1"/>
    <property type="molecule type" value="Genomic_DNA"/>
</dbReference>
<protein>
    <recommendedName>
        <fullName evidence="3">procollagen-proline 3-dioxygenase</fullName>
        <ecNumber evidence="3">1.14.11.7</ecNumber>
    </recommendedName>
</protein>
<evidence type="ECO:0000256" key="7">
    <source>
        <dbReference type="ARBA" id="ARBA00023002"/>
    </source>
</evidence>